<dbReference type="EMBL" id="CP046455">
    <property type="protein sequence ID" value="QGU07241.1"/>
    <property type="molecule type" value="Genomic_DNA"/>
</dbReference>
<gene>
    <name evidence="3" type="ORF">COCCU_06515</name>
</gene>
<reference evidence="3 4" key="1">
    <citation type="submission" date="2019-11" db="EMBL/GenBank/DDBJ databases">
        <title>Complete genome sequence of Corynebacterium kalinowskii 1959, a novel Corynebacterium species isolated from soil of a small paddock in Vilsendorf, Germany.</title>
        <authorList>
            <person name="Schaffert L."/>
            <person name="Ruwe M."/>
            <person name="Milse J."/>
            <person name="Hanuschka K."/>
            <person name="Ortseifen V."/>
            <person name="Droste J."/>
            <person name="Brandt D."/>
            <person name="Schlueter L."/>
            <person name="Kutter Y."/>
            <person name="Vinke S."/>
            <person name="Viehoefer P."/>
            <person name="Jacob L."/>
            <person name="Luebke N.-C."/>
            <person name="Schulte-Berndt E."/>
            <person name="Hain C."/>
            <person name="Linder M."/>
            <person name="Schmidt P."/>
            <person name="Wollenschlaeger L."/>
            <person name="Luttermann T."/>
            <person name="Thieme E."/>
            <person name="Hassa J."/>
            <person name="Haak M."/>
            <person name="Wittchen M."/>
            <person name="Mentz A."/>
            <person name="Persicke M."/>
            <person name="Busche T."/>
            <person name="Ruckert C."/>
        </authorList>
    </citation>
    <scope>NUCLEOTIDE SEQUENCE [LARGE SCALE GENOMIC DNA]</scope>
    <source>
        <strain evidence="3 4">2039</strain>
    </source>
</reference>
<dbReference type="Gene3D" id="3.40.50.620">
    <property type="entry name" value="HUPs"/>
    <property type="match status" value="1"/>
</dbReference>
<dbReference type="CDD" id="cd00293">
    <property type="entry name" value="USP-like"/>
    <property type="match status" value="1"/>
</dbReference>
<evidence type="ECO:0000259" key="2">
    <source>
        <dbReference type="Pfam" id="PF00582"/>
    </source>
</evidence>
<keyword evidence="4" id="KW-1185">Reference proteome</keyword>
<dbReference type="KEGG" id="cok:COCCU_06515"/>
<dbReference type="AlphaFoldDB" id="A0A6B8W3Z5"/>
<evidence type="ECO:0000313" key="4">
    <source>
        <dbReference type="Proteomes" id="UP000424462"/>
    </source>
</evidence>
<evidence type="ECO:0000313" key="3">
    <source>
        <dbReference type="EMBL" id="QGU07241.1"/>
    </source>
</evidence>
<dbReference type="Proteomes" id="UP000424462">
    <property type="component" value="Chromosome"/>
</dbReference>
<dbReference type="RefSeq" id="WP_156230754.1">
    <property type="nucleotide sequence ID" value="NZ_CP046455.1"/>
</dbReference>
<evidence type="ECO:0000256" key="1">
    <source>
        <dbReference type="ARBA" id="ARBA00008791"/>
    </source>
</evidence>
<feature type="domain" description="UspA" evidence="2">
    <location>
        <begin position="4"/>
        <end position="144"/>
    </location>
</feature>
<dbReference type="InterPro" id="IPR006016">
    <property type="entry name" value="UspA"/>
</dbReference>
<proteinExistence type="inferred from homology"/>
<protein>
    <submittedName>
        <fullName evidence="3">Universal stress protein</fullName>
    </submittedName>
</protein>
<dbReference type="InterPro" id="IPR006015">
    <property type="entry name" value="Universal_stress_UspA"/>
</dbReference>
<dbReference type="Pfam" id="PF00582">
    <property type="entry name" value="Usp"/>
    <property type="match status" value="1"/>
</dbReference>
<dbReference type="InterPro" id="IPR014729">
    <property type="entry name" value="Rossmann-like_a/b/a_fold"/>
</dbReference>
<organism evidence="3 4">
    <name type="scientific">Corynebacterium occultum</name>
    <dbReference type="NCBI Taxonomy" id="2675219"/>
    <lineage>
        <taxon>Bacteria</taxon>
        <taxon>Bacillati</taxon>
        <taxon>Actinomycetota</taxon>
        <taxon>Actinomycetes</taxon>
        <taxon>Mycobacteriales</taxon>
        <taxon>Corynebacteriaceae</taxon>
        <taxon>Corynebacterium</taxon>
    </lineage>
</organism>
<dbReference type="PRINTS" id="PR01438">
    <property type="entry name" value="UNVRSLSTRESS"/>
</dbReference>
<dbReference type="SUPFAM" id="SSF52402">
    <property type="entry name" value="Adenine nucleotide alpha hydrolases-like"/>
    <property type="match status" value="1"/>
</dbReference>
<comment type="similarity">
    <text evidence="1">Belongs to the universal stress protein A family.</text>
</comment>
<dbReference type="PANTHER" id="PTHR46268:SF6">
    <property type="entry name" value="UNIVERSAL STRESS PROTEIN UP12"/>
    <property type="match status" value="1"/>
</dbReference>
<accession>A0A6B8W3Z5</accession>
<dbReference type="PANTHER" id="PTHR46268">
    <property type="entry name" value="STRESS RESPONSE PROTEIN NHAX"/>
    <property type="match status" value="1"/>
</dbReference>
<sequence>MKKYHTIAVGTDGSESAMEAVKTAASLAGLYQAELVVICAHYSNTGSLLGARQSDISSIAVISEDDAQEHLAAAREVAQAEGAKAISLHLAEGSPADVLVRTLAEVGADLVVVGNKGVNTLSGRVFGSIPTEVSRKAHIDVMLVNTSGGR</sequence>
<name>A0A6B8W3Z5_9CORY</name>